<dbReference type="RefSeq" id="WP_067593128.1">
    <property type="nucleotide sequence ID" value="NZ_JAAGNC010000137.1"/>
</dbReference>
<evidence type="ECO:0000313" key="2">
    <source>
        <dbReference type="Proteomes" id="UP000470404"/>
    </source>
</evidence>
<dbReference type="EMBL" id="JAAGNC010000137">
    <property type="protein sequence ID" value="NEC59208.1"/>
    <property type="molecule type" value="Genomic_DNA"/>
</dbReference>
<proteinExistence type="predicted"/>
<accession>A0ABX0BZF4</accession>
<dbReference type="Proteomes" id="UP000470404">
    <property type="component" value="Unassembled WGS sequence"/>
</dbReference>
<name>A0ABX0BZF4_9PSEU</name>
<protein>
    <submittedName>
        <fullName evidence="1">Uncharacterized protein</fullName>
    </submittedName>
</protein>
<keyword evidence="2" id="KW-1185">Reference proteome</keyword>
<comment type="caution">
    <text evidence="1">The sequence shown here is derived from an EMBL/GenBank/DDBJ whole genome shotgun (WGS) entry which is preliminary data.</text>
</comment>
<organism evidence="1 2">
    <name type="scientific">Amycolatopsis rubida</name>
    <dbReference type="NCBI Taxonomy" id="112413"/>
    <lineage>
        <taxon>Bacteria</taxon>
        <taxon>Bacillati</taxon>
        <taxon>Actinomycetota</taxon>
        <taxon>Actinomycetes</taxon>
        <taxon>Pseudonocardiales</taxon>
        <taxon>Pseudonocardiaceae</taxon>
        <taxon>Amycolatopsis</taxon>
    </lineage>
</organism>
<evidence type="ECO:0000313" key="1">
    <source>
        <dbReference type="EMBL" id="NEC59208.1"/>
    </source>
</evidence>
<sequence length="97" mass="10710">MKKRPAKRTASVIFLGRSDALVAVRKMVVEHGFAVVDVPGRGVEWAVVDDDVWAGRRTRSQEAILRRLSAFRVPCLLPNEAAAWLSGMASKPRLTPL</sequence>
<reference evidence="1 2" key="1">
    <citation type="submission" date="2020-01" db="EMBL/GenBank/DDBJ databases">
        <title>Insect and environment-associated Actinomycetes.</title>
        <authorList>
            <person name="Currrie C."/>
            <person name="Chevrette M."/>
            <person name="Carlson C."/>
            <person name="Stubbendieck R."/>
            <person name="Wendt-Pienkowski E."/>
        </authorList>
    </citation>
    <scope>NUCLEOTIDE SEQUENCE [LARGE SCALE GENOMIC DNA]</scope>
    <source>
        <strain evidence="1 2">SID8386</strain>
    </source>
</reference>
<gene>
    <name evidence="1" type="ORF">G3I59_27380</name>
</gene>